<dbReference type="Gene3D" id="3.60.20.10">
    <property type="entry name" value="Glutamine Phosphoribosylpyrophosphate, subunit 1, domain 1"/>
    <property type="match status" value="1"/>
</dbReference>
<dbReference type="InterPro" id="IPR029055">
    <property type="entry name" value="Ntn_hydrolases_N"/>
</dbReference>
<reference evidence="1" key="1">
    <citation type="journal article" date="2008" name="BMC Genomics">
        <title>A conifer genomics resource of 200,000 spruce (Picea spp.) ESTs and 6,464 high-quality, sequence-finished full-length cDNAs for Sitka spruce (Picea sitchensis).</title>
        <authorList>
            <person name="Ralph S.G."/>
            <person name="Chun H.J."/>
            <person name="Kolosova N."/>
            <person name="Cooper D."/>
            <person name="Oddy C."/>
            <person name="Ritland C.E."/>
            <person name="Kirkpatrick R."/>
            <person name="Moore R."/>
            <person name="Barber S."/>
            <person name="Holt R.A."/>
            <person name="Jones S.J."/>
            <person name="Marra M.A."/>
            <person name="Douglas C.J."/>
            <person name="Ritland K."/>
            <person name="Bohlmann J."/>
        </authorList>
    </citation>
    <scope>NUCLEOTIDE SEQUENCE</scope>
    <source>
        <tissue evidence="1">Green portion of the leader tissue</tissue>
    </source>
</reference>
<proteinExistence type="evidence at transcript level"/>
<evidence type="ECO:0000313" key="1">
    <source>
        <dbReference type="EMBL" id="ABK25150.1"/>
    </source>
</evidence>
<name>A9NWY9_PICSI</name>
<dbReference type="EMBL" id="EF085854">
    <property type="protein sequence ID" value="ABK25150.1"/>
    <property type="molecule type" value="mRNA"/>
</dbReference>
<dbReference type="SUPFAM" id="SSF56235">
    <property type="entry name" value="N-terminal nucleophile aminohydrolases (Ntn hydrolases)"/>
    <property type="match status" value="1"/>
</dbReference>
<organism evidence="1">
    <name type="scientific">Picea sitchensis</name>
    <name type="common">Sitka spruce</name>
    <name type="synonym">Pinus sitchensis</name>
    <dbReference type="NCBI Taxonomy" id="3332"/>
    <lineage>
        <taxon>Eukaryota</taxon>
        <taxon>Viridiplantae</taxon>
        <taxon>Streptophyta</taxon>
        <taxon>Embryophyta</taxon>
        <taxon>Tracheophyta</taxon>
        <taxon>Spermatophyta</taxon>
        <taxon>Pinopsida</taxon>
        <taxon>Pinidae</taxon>
        <taxon>Conifers I</taxon>
        <taxon>Pinales</taxon>
        <taxon>Pinaceae</taxon>
        <taxon>Picea</taxon>
    </lineage>
</organism>
<sequence>MYMDLINAPHLTGNNYRSYLEWRNGAESRFTDRHGTIVGVTYNGGTVLRADSRTGTGMYVANGASDKIA</sequence>
<accession>A9NWY9</accession>
<protein>
    <submittedName>
        <fullName evidence="1">Uncharacterized protein</fullName>
    </submittedName>
</protein>
<dbReference type="AlphaFoldDB" id="A9NWY9"/>